<protein>
    <submittedName>
        <fullName evidence="2">Uncharacterized protein</fullName>
    </submittedName>
</protein>
<reference evidence="2 3" key="1">
    <citation type="submission" date="2019-04" db="EMBL/GenBank/DDBJ databases">
        <title>Fungal friends and foes A comparative genomics study of 23 Aspergillus species from section Flavi.</title>
        <authorList>
            <consortium name="DOE Joint Genome Institute"/>
            <person name="Kjaerbolling I."/>
            <person name="Vesth T.C."/>
            <person name="Frisvad J.C."/>
            <person name="Nybo J.L."/>
            <person name="Theobald S."/>
            <person name="Kildgaard S."/>
            <person name="Petersen T.I."/>
            <person name="Kuo A."/>
            <person name="Sato A."/>
            <person name="Lyhne E.K."/>
            <person name="Kogle M.E."/>
            <person name="Wiebenga A."/>
            <person name="Kun R.S."/>
            <person name="Lubbers R.J."/>
            <person name="Makela M.R."/>
            <person name="Barry K."/>
            <person name="Chovatia M."/>
            <person name="Clum A."/>
            <person name="Daum C."/>
            <person name="Haridas S."/>
            <person name="He G."/>
            <person name="LaButti K."/>
            <person name="Lipzen A."/>
            <person name="Mondo S."/>
            <person name="Pangilinan J."/>
            <person name="Riley R."/>
            <person name="Salamov A."/>
            <person name="Simmons B.A."/>
            <person name="Magnuson J.K."/>
            <person name="Henrissat B."/>
            <person name="Mortensen U.H."/>
            <person name="Larsen T.O."/>
            <person name="De vries R.P."/>
            <person name="Grigoriev I.V."/>
            <person name="Machida M."/>
            <person name="Baker S.E."/>
            <person name="Andersen M.R."/>
        </authorList>
    </citation>
    <scope>NUCLEOTIDE SEQUENCE [LARGE SCALE GENOMIC DNA]</scope>
    <source>
        <strain evidence="2 3">CBS 117618</strain>
    </source>
</reference>
<organism evidence="2 3">
    <name type="scientific">Aspergillus parasiticus</name>
    <dbReference type="NCBI Taxonomy" id="5067"/>
    <lineage>
        <taxon>Eukaryota</taxon>
        <taxon>Fungi</taxon>
        <taxon>Dikarya</taxon>
        <taxon>Ascomycota</taxon>
        <taxon>Pezizomycotina</taxon>
        <taxon>Eurotiomycetes</taxon>
        <taxon>Eurotiomycetidae</taxon>
        <taxon>Eurotiales</taxon>
        <taxon>Aspergillaceae</taxon>
        <taxon>Aspergillus</taxon>
        <taxon>Aspergillus subgen. Circumdati</taxon>
    </lineage>
</organism>
<evidence type="ECO:0000256" key="1">
    <source>
        <dbReference type="SAM" id="MobiDB-lite"/>
    </source>
</evidence>
<sequence>MALNNPPFRQLSMTGPLNTRRDSESMSASSVSKEDTLGHGYIASLQKRLGLPSVELQYVRWFDEVTPIEGTTKVMLHPDWAQSGQKAQIQT</sequence>
<dbReference type="AlphaFoldDB" id="A0A5N6DTX9"/>
<dbReference type="EMBL" id="ML734950">
    <property type="protein sequence ID" value="KAB8208581.1"/>
    <property type="molecule type" value="Genomic_DNA"/>
</dbReference>
<gene>
    <name evidence="2" type="ORF">BDV34DRAFT_222263</name>
</gene>
<accession>A0A5N6DTX9</accession>
<proteinExistence type="predicted"/>
<keyword evidence="3" id="KW-1185">Reference proteome</keyword>
<feature type="region of interest" description="Disordered" evidence="1">
    <location>
        <begin position="1"/>
        <end position="33"/>
    </location>
</feature>
<evidence type="ECO:0000313" key="2">
    <source>
        <dbReference type="EMBL" id="KAB8208581.1"/>
    </source>
</evidence>
<dbReference type="Proteomes" id="UP000326532">
    <property type="component" value="Unassembled WGS sequence"/>
</dbReference>
<evidence type="ECO:0000313" key="3">
    <source>
        <dbReference type="Proteomes" id="UP000326532"/>
    </source>
</evidence>
<dbReference type="VEuPathDB" id="FungiDB:BDV34DRAFT_222263"/>
<name>A0A5N6DTX9_ASPPA</name>